<feature type="signal peptide" evidence="2">
    <location>
        <begin position="1"/>
        <end position="16"/>
    </location>
</feature>
<dbReference type="Gene3D" id="3.10.100.10">
    <property type="entry name" value="Mannose-Binding Protein A, subunit A"/>
    <property type="match status" value="1"/>
</dbReference>
<evidence type="ECO:0000259" key="3">
    <source>
        <dbReference type="PROSITE" id="PS50041"/>
    </source>
</evidence>
<gene>
    <name evidence="4" type="primary">LOC118319061</name>
</gene>
<dbReference type="Proteomes" id="UP000694558">
    <property type="component" value="Chromosome 13"/>
</dbReference>
<accession>A0A8D3EEH9</accession>
<name>A0A8D3EEH9_SCOMX</name>
<organism evidence="4 5">
    <name type="scientific">Scophthalmus maximus</name>
    <name type="common">Turbot</name>
    <name type="synonym">Psetta maxima</name>
    <dbReference type="NCBI Taxonomy" id="52904"/>
    <lineage>
        <taxon>Eukaryota</taxon>
        <taxon>Metazoa</taxon>
        <taxon>Chordata</taxon>
        <taxon>Craniata</taxon>
        <taxon>Vertebrata</taxon>
        <taxon>Euteleostomi</taxon>
        <taxon>Actinopterygii</taxon>
        <taxon>Neopterygii</taxon>
        <taxon>Teleostei</taxon>
        <taxon>Neoteleostei</taxon>
        <taxon>Acanthomorphata</taxon>
        <taxon>Carangaria</taxon>
        <taxon>Pleuronectiformes</taxon>
        <taxon>Pleuronectoidei</taxon>
        <taxon>Scophthalmidae</taxon>
        <taxon>Scophthalmus</taxon>
    </lineage>
</organism>
<dbReference type="InterPro" id="IPR016187">
    <property type="entry name" value="CTDL_fold"/>
</dbReference>
<dbReference type="InterPro" id="IPR016186">
    <property type="entry name" value="C-type_lectin-like/link_sf"/>
</dbReference>
<dbReference type="GeneTree" id="ENSGT00940000177492"/>
<feature type="domain" description="C-type lectin" evidence="3">
    <location>
        <begin position="97"/>
        <end position="240"/>
    </location>
</feature>
<keyword evidence="2" id="KW-0732">Signal</keyword>
<dbReference type="GO" id="GO:0005886">
    <property type="term" value="C:plasma membrane"/>
    <property type="evidence" value="ECO:0007669"/>
    <property type="project" value="UniProtKB-SubCell"/>
</dbReference>
<evidence type="ECO:0000256" key="1">
    <source>
        <dbReference type="ARBA" id="ARBA00004401"/>
    </source>
</evidence>
<reference evidence="4" key="1">
    <citation type="submission" date="2023-05" db="EMBL/GenBank/DDBJ databases">
        <title>High-quality long-read genome of Scophthalmus maximus.</title>
        <authorList>
            <person name="Lien S."/>
            <person name="Martinez P."/>
        </authorList>
    </citation>
    <scope>NUCLEOTIDE SEQUENCE [LARGE SCALE GENOMIC DNA]</scope>
</reference>
<sequence>MKAVLLLTVLLSGVLAITAAAVEAVEPAQAPLELQEENQVEAVEPAQAPLELQEENQVAEIEVGVAAPEVEAPEKSGEMALSVKGRFFACPTGWVRYKNSCYLYVSTGKSWSSAAAHCDSLGATLASVKNVFDYSFLQDLTRRAGSTVAWMGGFYFQGWRWMDQSTFNYNFWSTQHTVSRYQCVHVNTRGKTAFPSVTSIKCFINPGMVIITGNINEKTFSVSAGWSNNNCAIAWPSICMTRSC</sequence>
<dbReference type="Pfam" id="PF00059">
    <property type="entry name" value="Lectin_C"/>
    <property type="match status" value="1"/>
</dbReference>
<dbReference type="SUPFAM" id="SSF56436">
    <property type="entry name" value="C-type lectin-like"/>
    <property type="match status" value="1"/>
</dbReference>
<dbReference type="Ensembl" id="ENSSMAT00000068341.1">
    <property type="protein sequence ID" value="ENSSMAP00000070188.1"/>
    <property type="gene ID" value="ENSSMAG00000011885.2"/>
</dbReference>
<dbReference type="InterPro" id="IPR050828">
    <property type="entry name" value="C-type_lectin/matrix_domain"/>
</dbReference>
<dbReference type="PROSITE" id="PS50041">
    <property type="entry name" value="C_TYPE_LECTIN_2"/>
    <property type="match status" value="1"/>
</dbReference>
<dbReference type="CDD" id="cd00037">
    <property type="entry name" value="CLECT"/>
    <property type="match status" value="1"/>
</dbReference>
<proteinExistence type="predicted"/>
<evidence type="ECO:0000256" key="2">
    <source>
        <dbReference type="SAM" id="SignalP"/>
    </source>
</evidence>
<feature type="chain" id="PRO_5034669914" description="C-type lectin domain-containing protein" evidence="2">
    <location>
        <begin position="17"/>
        <end position="244"/>
    </location>
</feature>
<reference evidence="4" key="2">
    <citation type="submission" date="2025-08" db="UniProtKB">
        <authorList>
            <consortium name="Ensembl"/>
        </authorList>
    </citation>
    <scope>IDENTIFICATION</scope>
</reference>
<dbReference type="AlphaFoldDB" id="A0A8D3EEH9"/>
<protein>
    <recommendedName>
        <fullName evidence="3">C-type lectin domain-containing protein</fullName>
    </recommendedName>
</protein>
<dbReference type="SMART" id="SM00034">
    <property type="entry name" value="CLECT"/>
    <property type="match status" value="1"/>
</dbReference>
<dbReference type="PANTHER" id="PTHR45710">
    <property type="entry name" value="C-TYPE LECTIN DOMAIN-CONTAINING PROTEIN 180"/>
    <property type="match status" value="1"/>
</dbReference>
<evidence type="ECO:0000313" key="4">
    <source>
        <dbReference type="Ensembl" id="ENSSMAP00000070188.1"/>
    </source>
</evidence>
<dbReference type="InterPro" id="IPR001304">
    <property type="entry name" value="C-type_lectin-like"/>
</dbReference>
<comment type="subcellular location">
    <subcellularLocation>
        <location evidence="1">Cell membrane</location>
        <topology evidence="1">Single-pass type II membrane protein</topology>
    </subcellularLocation>
</comment>
<dbReference type="PANTHER" id="PTHR45710:SF26">
    <property type="entry name" value="RH26557P"/>
    <property type="match status" value="1"/>
</dbReference>
<evidence type="ECO:0000313" key="5">
    <source>
        <dbReference type="Proteomes" id="UP000694558"/>
    </source>
</evidence>